<reference evidence="2" key="1">
    <citation type="submission" date="2023-01" db="EMBL/GenBank/DDBJ databases">
        <authorList>
            <person name="Piombo E."/>
        </authorList>
    </citation>
    <scope>NUCLEOTIDE SEQUENCE</scope>
</reference>
<dbReference type="EMBL" id="CABFNP030001245">
    <property type="protein sequence ID" value="CAI6093565.1"/>
    <property type="molecule type" value="Genomic_DNA"/>
</dbReference>
<feature type="region of interest" description="Disordered" evidence="1">
    <location>
        <begin position="142"/>
        <end position="161"/>
    </location>
</feature>
<evidence type="ECO:0000313" key="2">
    <source>
        <dbReference type="EMBL" id="CAI6093565.1"/>
    </source>
</evidence>
<comment type="caution">
    <text evidence="2">The sequence shown here is derived from an EMBL/GenBank/DDBJ whole genome shotgun (WGS) entry which is preliminary data.</text>
</comment>
<proteinExistence type="predicted"/>
<dbReference type="Proteomes" id="UP001160390">
    <property type="component" value="Unassembled WGS sequence"/>
</dbReference>
<dbReference type="AlphaFoldDB" id="A0AA35MAI7"/>
<sequence length="485" mass="53004">MAVNLSNSTPWVIRFHIDSESRRRFNYKDENNGLSPITGHCPFNSLSQQILPIVFISLLLFLGFSFMSSRSSSADHRIVEVDGDFLPHPATKLVITQYLEASSDPPFWALIVVGAFFDQHDNTIWSTELFVAHLDIQLESDDSSEGEGEWESSSGESANLPGGLTRGCNVFYPSCDGHEPDLYTEDSTSEFEAPTAPIAELARYSAPRIDSQSRPLAVPFHPPQNWAFPPSPQNLALTGSWGYWNPTSYGPAPGHWLASFDHTLADTMSGGWNPMTGRDAMGSGQRPPLAPFGAPVAVNGEAYIPHMGAGPGQAMFSNVWTYGGVGSLTPAVQYAGVWRPPHAYPNIDPHMPAAQMTNSTGGVGCEPGYNFFFPAETTKCHIFYSETPPWQLPANASVSFKAAHIPCNTLLSELLKGFGCTNEVPKKNRCVEVVAGGNGKWYRGISFSGAEKDMLKKTIKDVGWDKTRSGRDGEKPVVCLWFCKN</sequence>
<evidence type="ECO:0000313" key="3">
    <source>
        <dbReference type="Proteomes" id="UP001160390"/>
    </source>
</evidence>
<name>A0AA35MAI7_9HYPO</name>
<evidence type="ECO:0000256" key="1">
    <source>
        <dbReference type="SAM" id="MobiDB-lite"/>
    </source>
</evidence>
<accession>A0AA35MAI7</accession>
<gene>
    <name evidence="2" type="ORF">CCHLO57077_00000624</name>
</gene>
<protein>
    <submittedName>
        <fullName evidence="2">Uncharacterized protein</fullName>
    </submittedName>
</protein>
<organism evidence="2 3">
    <name type="scientific">Clonostachys chloroleuca</name>
    <dbReference type="NCBI Taxonomy" id="1926264"/>
    <lineage>
        <taxon>Eukaryota</taxon>
        <taxon>Fungi</taxon>
        <taxon>Dikarya</taxon>
        <taxon>Ascomycota</taxon>
        <taxon>Pezizomycotina</taxon>
        <taxon>Sordariomycetes</taxon>
        <taxon>Hypocreomycetidae</taxon>
        <taxon>Hypocreales</taxon>
        <taxon>Bionectriaceae</taxon>
        <taxon>Clonostachys</taxon>
    </lineage>
</organism>
<keyword evidence="3" id="KW-1185">Reference proteome</keyword>